<dbReference type="NCBIfam" id="TIGR04057">
    <property type="entry name" value="SusC_RagA_signa"/>
    <property type="match status" value="1"/>
</dbReference>
<evidence type="ECO:0000256" key="3">
    <source>
        <dbReference type="ARBA" id="ARBA00022452"/>
    </source>
</evidence>
<reference evidence="10 11" key="1">
    <citation type="submission" date="2019-08" db="EMBL/GenBank/DDBJ databases">
        <title>Genome of Phaeodactylibacter luteus.</title>
        <authorList>
            <person name="Bowman J.P."/>
        </authorList>
    </citation>
    <scope>NUCLEOTIDE SEQUENCE [LARGE SCALE GENOMIC DNA]</scope>
    <source>
        <strain evidence="10 11">KCTC 42180</strain>
    </source>
</reference>
<dbReference type="InterPro" id="IPR023996">
    <property type="entry name" value="TonB-dep_OMP_SusC/RagA"/>
</dbReference>
<dbReference type="Pfam" id="PF07715">
    <property type="entry name" value="Plug"/>
    <property type="match status" value="1"/>
</dbReference>
<protein>
    <submittedName>
        <fullName evidence="10">SusC/RagA family TonB-linked outer membrane protein</fullName>
    </submittedName>
</protein>
<evidence type="ECO:0000256" key="5">
    <source>
        <dbReference type="ARBA" id="ARBA00023136"/>
    </source>
</evidence>
<dbReference type="RefSeq" id="WP_147169075.1">
    <property type="nucleotide sequence ID" value="NZ_VOOR01000054.1"/>
</dbReference>
<dbReference type="SUPFAM" id="SSF49464">
    <property type="entry name" value="Carboxypeptidase regulatory domain-like"/>
    <property type="match status" value="1"/>
</dbReference>
<evidence type="ECO:0000313" key="10">
    <source>
        <dbReference type="EMBL" id="TXB61554.1"/>
    </source>
</evidence>
<dbReference type="Pfam" id="PF13715">
    <property type="entry name" value="CarbopepD_reg_2"/>
    <property type="match status" value="1"/>
</dbReference>
<keyword evidence="8" id="KW-0732">Signal</keyword>
<keyword evidence="4 7" id="KW-0812">Transmembrane</keyword>
<dbReference type="InterPro" id="IPR023997">
    <property type="entry name" value="TonB-dep_OMP_SusC/RagA_CS"/>
</dbReference>
<keyword evidence="2 7" id="KW-0813">Transport</keyword>
<keyword evidence="3 7" id="KW-1134">Transmembrane beta strand</keyword>
<feature type="signal peptide" evidence="8">
    <location>
        <begin position="1"/>
        <end position="23"/>
    </location>
</feature>
<dbReference type="OrthoDB" id="9768177at2"/>
<evidence type="ECO:0000313" key="11">
    <source>
        <dbReference type="Proteomes" id="UP000321580"/>
    </source>
</evidence>
<dbReference type="Proteomes" id="UP000321580">
    <property type="component" value="Unassembled WGS sequence"/>
</dbReference>
<dbReference type="InterPro" id="IPR008969">
    <property type="entry name" value="CarboxyPept-like_regulatory"/>
</dbReference>
<name>A0A5C6RHQ0_9BACT</name>
<dbReference type="InterPro" id="IPR012910">
    <property type="entry name" value="Plug_dom"/>
</dbReference>
<dbReference type="Gene3D" id="2.170.130.10">
    <property type="entry name" value="TonB-dependent receptor, plug domain"/>
    <property type="match status" value="1"/>
</dbReference>
<dbReference type="EMBL" id="VOOR01000054">
    <property type="protein sequence ID" value="TXB61554.1"/>
    <property type="molecule type" value="Genomic_DNA"/>
</dbReference>
<keyword evidence="5 7" id="KW-0472">Membrane</keyword>
<accession>A0A5C6RHQ0</accession>
<comment type="subcellular location">
    <subcellularLocation>
        <location evidence="1 7">Cell outer membrane</location>
        <topology evidence="1 7">Multi-pass membrane protein</topology>
    </subcellularLocation>
</comment>
<dbReference type="InterPro" id="IPR039426">
    <property type="entry name" value="TonB-dep_rcpt-like"/>
</dbReference>
<dbReference type="GO" id="GO:0009279">
    <property type="term" value="C:cell outer membrane"/>
    <property type="evidence" value="ECO:0007669"/>
    <property type="project" value="UniProtKB-SubCell"/>
</dbReference>
<dbReference type="PROSITE" id="PS52016">
    <property type="entry name" value="TONB_DEPENDENT_REC_3"/>
    <property type="match status" value="1"/>
</dbReference>
<evidence type="ECO:0000259" key="9">
    <source>
        <dbReference type="Pfam" id="PF07715"/>
    </source>
</evidence>
<evidence type="ECO:0000256" key="8">
    <source>
        <dbReference type="SAM" id="SignalP"/>
    </source>
</evidence>
<dbReference type="SUPFAM" id="SSF56935">
    <property type="entry name" value="Porins"/>
    <property type="match status" value="1"/>
</dbReference>
<comment type="similarity">
    <text evidence="7">Belongs to the TonB-dependent receptor family.</text>
</comment>
<gene>
    <name evidence="10" type="ORF">FRY97_18580</name>
</gene>
<evidence type="ECO:0000256" key="6">
    <source>
        <dbReference type="ARBA" id="ARBA00023237"/>
    </source>
</evidence>
<sequence length="1079" mass="117889">MNHKTVWAILVCLLFGAALEAQSFVVTGTVSDAADGSPLIGASILETGKANGAVTDVDGQFSITLTGSSPTIEVSYVGYLTQTLFVSPDMAASPLSIALAPGSNLSEVVVTALGLERDNRELGYAIQQIDNQKLTDVQSVNFLDNLAGQVAGLRVTAGATGVGSTSQIIIRGQASFTNNNPLFVVDGVPINNNTIINLTDEAAAGFQEIDFGNGAMDVNPADIESVSVLKGASAAALYGTRAANGVIQITTKTGRQTKGLGVSVNSTFMVDNPFQLPRYQNTYGQGQGGEFEFVDGLGAGISDNITYSYGPQLDIGLLIPQFDSPVTLPDGTVVRGGDVAVHGGLPITPTPFVSRPDNVKDFYETGHTAINNLAISNSGERGDFRLSLTDLRSESFIPGVNLDRKTVNARLGFRPIDGLSFNAGLTYINTQSDNRPAGGYGSENINYDLTAWLGRQTDLNALRDYWQPGLEGVQQYSYNYTFFDNPYFTLLENRNSFNRDRFFGFLSARYEVSPQLSFTLRSGMDYSNEQRQFRRAFSSNRFSQGGYAENDVFYREINTDFLLDFHPRLSGDFSLNLLAGANRLDQQAQNTQSQALTLAQPGIFRLSNAASPVEIFDQLAEKRINSVYGLLKLGYRGYLFLDITGRNDWSSALATPQNAENTSFFYPSASLSFLADRALSLPSSISYLQLRASIAQVGNDTDPYRTSSTFVAQVPFNGQPTFSEQAVLAAPGLVPEQTTSVEFGADIRLYDDRIGLDVTYYDQVTENQILSLPVPLSSGYRQQIINGGQVRAKGWEAVLTAVPVKSQKFRWASAFNFSTNRATVEELPAGTDRFTLAYSRVYNSVNQTVFFIVEPGGEIGDIWGTGYLRNEEGAFVLTEEGNFIADNNLQKLGNANPDFILGFQNNFRFGNFDLGLLFDWRQGGQLVSRTLSLAGVGGQLEETEFRPEEGIIIDGVVNVGSEENPVYEPNTTPISAESYYRSFYDRNHEENNIYDASYLKLREVALTYRLGQAQLEQTFLRGLGSLSISLIGRNLYAWSEIPHFDPEQFAIQGQNLVSGVEDMTYPSARSFGINLGIEF</sequence>
<dbReference type="AlphaFoldDB" id="A0A5C6RHQ0"/>
<organism evidence="10 11">
    <name type="scientific">Phaeodactylibacter luteus</name>
    <dbReference type="NCBI Taxonomy" id="1564516"/>
    <lineage>
        <taxon>Bacteria</taxon>
        <taxon>Pseudomonadati</taxon>
        <taxon>Bacteroidota</taxon>
        <taxon>Saprospiria</taxon>
        <taxon>Saprospirales</taxon>
        <taxon>Haliscomenobacteraceae</taxon>
        <taxon>Phaeodactylibacter</taxon>
    </lineage>
</organism>
<evidence type="ECO:0000256" key="1">
    <source>
        <dbReference type="ARBA" id="ARBA00004571"/>
    </source>
</evidence>
<proteinExistence type="inferred from homology"/>
<keyword evidence="6 7" id="KW-0998">Cell outer membrane</keyword>
<evidence type="ECO:0000256" key="2">
    <source>
        <dbReference type="ARBA" id="ARBA00022448"/>
    </source>
</evidence>
<keyword evidence="11" id="KW-1185">Reference proteome</keyword>
<feature type="domain" description="TonB-dependent receptor plug" evidence="9">
    <location>
        <begin position="119"/>
        <end position="246"/>
    </location>
</feature>
<dbReference type="NCBIfam" id="TIGR04056">
    <property type="entry name" value="OMP_RagA_SusC"/>
    <property type="match status" value="1"/>
</dbReference>
<dbReference type="Gene3D" id="2.60.40.1120">
    <property type="entry name" value="Carboxypeptidase-like, regulatory domain"/>
    <property type="match status" value="1"/>
</dbReference>
<feature type="chain" id="PRO_5023100329" evidence="8">
    <location>
        <begin position="24"/>
        <end position="1079"/>
    </location>
</feature>
<dbReference type="InterPro" id="IPR037066">
    <property type="entry name" value="Plug_dom_sf"/>
</dbReference>
<dbReference type="InterPro" id="IPR036942">
    <property type="entry name" value="Beta-barrel_TonB_sf"/>
</dbReference>
<evidence type="ECO:0000256" key="7">
    <source>
        <dbReference type="PROSITE-ProRule" id="PRU01360"/>
    </source>
</evidence>
<evidence type="ECO:0000256" key="4">
    <source>
        <dbReference type="ARBA" id="ARBA00022692"/>
    </source>
</evidence>
<comment type="caution">
    <text evidence="10">The sequence shown here is derived from an EMBL/GenBank/DDBJ whole genome shotgun (WGS) entry which is preliminary data.</text>
</comment>
<dbReference type="Gene3D" id="2.40.170.20">
    <property type="entry name" value="TonB-dependent receptor, beta-barrel domain"/>
    <property type="match status" value="1"/>
</dbReference>